<name>A0AAD7NN03_9AGAR</name>
<protein>
    <submittedName>
        <fullName evidence="2">Uncharacterized protein</fullName>
    </submittedName>
</protein>
<dbReference type="AlphaFoldDB" id="A0AAD7NN03"/>
<dbReference type="EMBL" id="JARJLG010000029">
    <property type="protein sequence ID" value="KAJ7767948.1"/>
    <property type="molecule type" value="Genomic_DNA"/>
</dbReference>
<evidence type="ECO:0000256" key="1">
    <source>
        <dbReference type="SAM" id="MobiDB-lite"/>
    </source>
</evidence>
<proteinExistence type="predicted"/>
<sequence length="770" mass="85167">MLLAMSSASPGPSAVIPYAHPTAITREEAKEKWALALSLAPGRTLNAVYSTCGRVLETHANRLAHHLRLGPESVSHSITSFFRTKEERLDWLVRIRDEIPPRLKRDCSRMIKYTLPSESPKTQLQAFKRIVAQVTFYPGLRLLFIRSKRLQWRDVPIGPISQEAISGLWDRPNWAPDDEWAFWRTFAATCLSDTSVSAIIEKNSVPDLTKCQDEGLCVIELLIISHDSGFGPASSFSDALCIRYLAGILDLPRFWLEPGSVHSDVARKLCIKMVQVLKDIGVDDIPSTESMKPESPFDYEGVDLLAEKIVAGIIGWFSELELAAWILQPWYPHFREVIQLLRWPRSALLLPGSFTRATSDACETIVQTICQTVELDILVETMTMGSTCPSELVMWDSGPKVDLAVESITGGQVEVDTSELGSPSLNSSVASFKSSSNPGSPSPSSLFDPVPSSKVTLDGASSTVKLQNDGTLEIPVGGSGVVVKDLNNASKTLYVYTSSNFAHRAALEFPAAQTYKHAHSSESAHIGLRSHGPDIIVDRLALTTRLLQETMQKPSSLTNDTSVLQSEEEETRFSMAGLDLPLTVNAIAHFHYHLRHHNGDVLLPGFALEMFRLQGKVPSTTPRGSNMMDGQGVRLLLEEGAQYGFKMRNTLAVDLFPYLFSFDPDTYKISCWYSPENKNDRGPLRAASSLAVGMGSEYPFKFVPGPHGDTSSVFLKLFVSTEYLDLTSMEQKISPLKPEFKGVGRANMERDYSAHKSEWNAVTVLITIRK</sequence>
<reference evidence="2" key="1">
    <citation type="submission" date="2023-03" db="EMBL/GenBank/DDBJ databases">
        <title>Massive genome expansion in bonnet fungi (Mycena s.s.) driven by repeated elements and novel gene families across ecological guilds.</title>
        <authorList>
            <consortium name="Lawrence Berkeley National Laboratory"/>
            <person name="Harder C.B."/>
            <person name="Miyauchi S."/>
            <person name="Viragh M."/>
            <person name="Kuo A."/>
            <person name="Thoen E."/>
            <person name="Andreopoulos B."/>
            <person name="Lu D."/>
            <person name="Skrede I."/>
            <person name="Drula E."/>
            <person name="Henrissat B."/>
            <person name="Morin E."/>
            <person name="Kohler A."/>
            <person name="Barry K."/>
            <person name="LaButti K."/>
            <person name="Morin E."/>
            <person name="Salamov A."/>
            <person name="Lipzen A."/>
            <person name="Mereny Z."/>
            <person name="Hegedus B."/>
            <person name="Baldrian P."/>
            <person name="Stursova M."/>
            <person name="Weitz H."/>
            <person name="Taylor A."/>
            <person name="Grigoriev I.V."/>
            <person name="Nagy L.G."/>
            <person name="Martin F."/>
            <person name="Kauserud H."/>
        </authorList>
    </citation>
    <scope>NUCLEOTIDE SEQUENCE</scope>
    <source>
        <strain evidence="2">CBHHK188m</strain>
    </source>
</reference>
<evidence type="ECO:0000313" key="3">
    <source>
        <dbReference type="Proteomes" id="UP001215280"/>
    </source>
</evidence>
<accession>A0AAD7NN03</accession>
<dbReference type="Proteomes" id="UP001215280">
    <property type="component" value="Unassembled WGS sequence"/>
</dbReference>
<feature type="region of interest" description="Disordered" evidence="1">
    <location>
        <begin position="416"/>
        <end position="452"/>
    </location>
</feature>
<gene>
    <name evidence="2" type="ORF">DFH07DRAFT_808170</name>
</gene>
<organism evidence="2 3">
    <name type="scientific">Mycena maculata</name>
    <dbReference type="NCBI Taxonomy" id="230809"/>
    <lineage>
        <taxon>Eukaryota</taxon>
        <taxon>Fungi</taxon>
        <taxon>Dikarya</taxon>
        <taxon>Basidiomycota</taxon>
        <taxon>Agaricomycotina</taxon>
        <taxon>Agaricomycetes</taxon>
        <taxon>Agaricomycetidae</taxon>
        <taxon>Agaricales</taxon>
        <taxon>Marasmiineae</taxon>
        <taxon>Mycenaceae</taxon>
        <taxon>Mycena</taxon>
    </lineage>
</organism>
<evidence type="ECO:0000313" key="2">
    <source>
        <dbReference type="EMBL" id="KAJ7767948.1"/>
    </source>
</evidence>
<feature type="compositionally biased region" description="Low complexity" evidence="1">
    <location>
        <begin position="424"/>
        <end position="445"/>
    </location>
</feature>
<comment type="caution">
    <text evidence="2">The sequence shown here is derived from an EMBL/GenBank/DDBJ whole genome shotgun (WGS) entry which is preliminary data.</text>
</comment>
<keyword evidence="3" id="KW-1185">Reference proteome</keyword>